<evidence type="ECO:0000313" key="2">
    <source>
        <dbReference type="Proteomes" id="UP000250266"/>
    </source>
</evidence>
<name>A0A8E2EE62_9PEZI</name>
<dbReference type="AlphaFoldDB" id="A0A8E2EE62"/>
<proteinExistence type="predicted"/>
<organism evidence="1 2">
    <name type="scientific">Lepidopterella palustris CBS 459.81</name>
    <dbReference type="NCBI Taxonomy" id="1314670"/>
    <lineage>
        <taxon>Eukaryota</taxon>
        <taxon>Fungi</taxon>
        <taxon>Dikarya</taxon>
        <taxon>Ascomycota</taxon>
        <taxon>Pezizomycotina</taxon>
        <taxon>Dothideomycetes</taxon>
        <taxon>Pleosporomycetidae</taxon>
        <taxon>Mytilinidiales</taxon>
        <taxon>Argynnaceae</taxon>
        <taxon>Lepidopterella</taxon>
    </lineage>
</organism>
<evidence type="ECO:0000313" key="1">
    <source>
        <dbReference type="EMBL" id="OCK82281.1"/>
    </source>
</evidence>
<keyword evidence="2" id="KW-1185">Reference proteome</keyword>
<gene>
    <name evidence="1" type="ORF">K432DRAFT_380572</name>
</gene>
<accession>A0A8E2EE62</accession>
<protein>
    <submittedName>
        <fullName evidence="1">Uncharacterized protein</fullName>
    </submittedName>
</protein>
<sequence length="64" mass="6856">MQHRPLAPTRSNIPHRKALNLYERGIIAGLAGAGETAPDMATEVDLPKSTIFDALGVTNTTKQV</sequence>
<dbReference type="EMBL" id="KV744893">
    <property type="protein sequence ID" value="OCK82281.1"/>
    <property type="molecule type" value="Genomic_DNA"/>
</dbReference>
<dbReference type="Proteomes" id="UP000250266">
    <property type="component" value="Unassembled WGS sequence"/>
</dbReference>
<reference evidence="1 2" key="1">
    <citation type="journal article" date="2016" name="Nat. Commun.">
        <title>Ectomycorrhizal ecology is imprinted in the genome of the dominant symbiotic fungus Cenococcum geophilum.</title>
        <authorList>
            <consortium name="DOE Joint Genome Institute"/>
            <person name="Peter M."/>
            <person name="Kohler A."/>
            <person name="Ohm R.A."/>
            <person name="Kuo A."/>
            <person name="Krutzmann J."/>
            <person name="Morin E."/>
            <person name="Arend M."/>
            <person name="Barry K.W."/>
            <person name="Binder M."/>
            <person name="Choi C."/>
            <person name="Clum A."/>
            <person name="Copeland A."/>
            <person name="Grisel N."/>
            <person name="Haridas S."/>
            <person name="Kipfer T."/>
            <person name="LaButti K."/>
            <person name="Lindquist E."/>
            <person name="Lipzen A."/>
            <person name="Maire R."/>
            <person name="Meier B."/>
            <person name="Mihaltcheva S."/>
            <person name="Molinier V."/>
            <person name="Murat C."/>
            <person name="Poggeler S."/>
            <person name="Quandt C.A."/>
            <person name="Sperisen C."/>
            <person name="Tritt A."/>
            <person name="Tisserant E."/>
            <person name="Crous P.W."/>
            <person name="Henrissat B."/>
            <person name="Nehls U."/>
            <person name="Egli S."/>
            <person name="Spatafora J.W."/>
            <person name="Grigoriev I.V."/>
            <person name="Martin F.M."/>
        </authorList>
    </citation>
    <scope>NUCLEOTIDE SEQUENCE [LARGE SCALE GENOMIC DNA]</scope>
    <source>
        <strain evidence="1 2">CBS 459.81</strain>
    </source>
</reference>